<dbReference type="PANTHER" id="PTHR10671">
    <property type="entry name" value="EPITHELIAL MEMBRANE PROTEIN-RELATED"/>
    <property type="match status" value="1"/>
</dbReference>
<dbReference type="InterPro" id="IPR050579">
    <property type="entry name" value="PMP-22/EMP/MP20-like"/>
</dbReference>
<accession>A0A8B6GSV2</accession>
<keyword evidence="3 5" id="KW-1133">Transmembrane helix</keyword>
<evidence type="ECO:0000256" key="1">
    <source>
        <dbReference type="ARBA" id="ARBA00004141"/>
    </source>
</evidence>
<evidence type="ECO:0000256" key="3">
    <source>
        <dbReference type="ARBA" id="ARBA00022989"/>
    </source>
</evidence>
<sequence length="355" mass="37878">MGLSDAALAIKLALIFIIVGFLLHIIGFGAPYWSSGIFGSSGLWQSCNKITDSCSSINTDVDFGIGDWFTATKTFECFGLIGSIACLVLIGIFICVGRCSGSKCIAVFNVIVLLGTGACILIAIIIYASEAGGLAWAFGLATTGGVCFALAGIFMIVSMCQIAGFPRIVVCGEILVVNNINHKPSLIPLENMGLTDVAFTIKLAFYFTLFGFVLHTIGFGAPYWYSGINTHAGLWQYCSRSTGVCVTVDISVMDRTQVDKFLAVRVLECFGLTGSVACLISICLLIFGGMCLENRFITMCNMFLFLATGTVIVIATIMFATMISDLDWAFGLATVGGVCFSLAGICQVVYLCQYE</sequence>
<feature type="transmembrane region" description="Helical" evidence="5">
    <location>
        <begin position="270"/>
        <end position="291"/>
    </location>
</feature>
<protein>
    <submittedName>
        <fullName evidence="6">Uncharacterized protein</fullName>
    </submittedName>
</protein>
<feature type="transmembrane region" description="Helical" evidence="5">
    <location>
        <begin position="134"/>
        <end position="157"/>
    </location>
</feature>
<dbReference type="EMBL" id="UYJE01008896">
    <property type="protein sequence ID" value="VDI68365.1"/>
    <property type="molecule type" value="Genomic_DNA"/>
</dbReference>
<feature type="transmembrane region" description="Helical" evidence="5">
    <location>
        <begin position="303"/>
        <end position="323"/>
    </location>
</feature>
<dbReference type="Gene3D" id="1.20.140.150">
    <property type="match status" value="2"/>
</dbReference>
<feature type="transmembrane region" description="Helical" evidence="5">
    <location>
        <begin position="203"/>
        <end position="225"/>
    </location>
</feature>
<comment type="subcellular location">
    <subcellularLocation>
        <location evidence="1">Membrane</location>
        <topology evidence="1">Multi-pass membrane protein</topology>
    </subcellularLocation>
</comment>
<dbReference type="OrthoDB" id="6157359at2759"/>
<organism evidence="6 7">
    <name type="scientific">Mytilus galloprovincialis</name>
    <name type="common">Mediterranean mussel</name>
    <dbReference type="NCBI Taxonomy" id="29158"/>
    <lineage>
        <taxon>Eukaryota</taxon>
        <taxon>Metazoa</taxon>
        <taxon>Spiralia</taxon>
        <taxon>Lophotrochozoa</taxon>
        <taxon>Mollusca</taxon>
        <taxon>Bivalvia</taxon>
        <taxon>Autobranchia</taxon>
        <taxon>Pteriomorphia</taxon>
        <taxon>Mytilida</taxon>
        <taxon>Mytiloidea</taxon>
        <taxon>Mytilidae</taxon>
        <taxon>Mytilinae</taxon>
        <taxon>Mytilus</taxon>
    </lineage>
</organism>
<feature type="transmembrane region" description="Helical" evidence="5">
    <location>
        <begin position="78"/>
        <end position="97"/>
    </location>
</feature>
<proteinExistence type="predicted"/>
<feature type="transmembrane region" description="Helical" evidence="5">
    <location>
        <begin position="104"/>
        <end position="128"/>
    </location>
</feature>
<dbReference type="PANTHER" id="PTHR10671:SF108">
    <property type="entry name" value="CLAUDIN FAMILY PROTEIN-RELATED"/>
    <property type="match status" value="1"/>
</dbReference>
<dbReference type="Proteomes" id="UP000596742">
    <property type="component" value="Unassembled WGS sequence"/>
</dbReference>
<keyword evidence="7" id="KW-1185">Reference proteome</keyword>
<reference evidence="6" key="1">
    <citation type="submission" date="2018-11" db="EMBL/GenBank/DDBJ databases">
        <authorList>
            <person name="Alioto T."/>
            <person name="Alioto T."/>
        </authorList>
    </citation>
    <scope>NUCLEOTIDE SEQUENCE</scope>
</reference>
<name>A0A8B6GSV2_MYTGA</name>
<keyword evidence="4 5" id="KW-0472">Membrane</keyword>
<keyword evidence="2 5" id="KW-0812">Transmembrane</keyword>
<dbReference type="GO" id="GO:0005886">
    <property type="term" value="C:plasma membrane"/>
    <property type="evidence" value="ECO:0007669"/>
    <property type="project" value="TreeGrafter"/>
</dbReference>
<evidence type="ECO:0000256" key="2">
    <source>
        <dbReference type="ARBA" id="ARBA00022692"/>
    </source>
</evidence>
<gene>
    <name evidence="6" type="ORF">MGAL_10B080484</name>
</gene>
<evidence type="ECO:0000313" key="6">
    <source>
        <dbReference type="EMBL" id="VDI68365.1"/>
    </source>
</evidence>
<feature type="transmembrane region" description="Helical" evidence="5">
    <location>
        <begin position="329"/>
        <end position="352"/>
    </location>
</feature>
<dbReference type="AlphaFoldDB" id="A0A8B6GSV2"/>
<evidence type="ECO:0000256" key="5">
    <source>
        <dbReference type="SAM" id="Phobius"/>
    </source>
</evidence>
<evidence type="ECO:0000256" key="4">
    <source>
        <dbReference type="ARBA" id="ARBA00023136"/>
    </source>
</evidence>
<feature type="transmembrane region" description="Helical" evidence="5">
    <location>
        <begin position="12"/>
        <end position="33"/>
    </location>
</feature>
<comment type="caution">
    <text evidence="6">The sequence shown here is derived from an EMBL/GenBank/DDBJ whole genome shotgun (WGS) entry which is preliminary data.</text>
</comment>
<evidence type="ECO:0000313" key="7">
    <source>
        <dbReference type="Proteomes" id="UP000596742"/>
    </source>
</evidence>